<sequence>MIKRRRTTIKLGGRPRAEGDSSYDERLEACPTRGPTWRAWRRGESRACKLRCEGFQDLLGSNMASVGGVIRDHNGTCISGFAKCIGSCSVSKAEAWGALEGLQQAWKPWVAQSNLGV</sequence>
<dbReference type="Pfam" id="PF13456">
    <property type="entry name" value="RVT_3"/>
    <property type="match status" value="1"/>
</dbReference>
<reference evidence="3 4" key="1">
    <citation type="submission" date="2023-03" db="EMBL/GenBank/DDBJ databases">
        <title>WGS of Gossypium arboreum.</title>
        <authorList>
            <person name="Yu D."/>
        </authorList>
    </citation>
    <scope>NUCLEOTIDE SEQUENCE [LARGE SCALE GENOMIC DNA]</scope>
    <source>
        <tissue evidence="3">Leaf</tissue>
    </source>
</reference>
<dbReference type="PANTHER" id="PTHR47723:SF19">
    <property type="entry name" value="POLYNUCLEOTIDYL TRANSFERASE, RIBONUCLEASE H-LIKE SUPERFAMILY PROTEIN"/>
    <property type="match status" value="1"/>
</dbReference>
<dbReference type="Proteomes" id="UP001358586">
    <property type="component" value="Chromosome 8"/>
</dbReference>
<gene>
    <name evidence="3" type="ORF">PVK06_028595</name>
</gene>
<dbReference type="Gene3D" id="3.30.420.10">
    <property type="entry name" value="Ribonuclease H-like superfamily/Ribonuclease H"/>
    <property type="match status" value="1"/>
</dbReference>
<feature type="region of interest" description="Disordered" evidence="1">
    <location>
        <begin position="1"/>
        <end position="21"/>
    </location>
</feature>
<dbReference type="CDD" id="cd06222">
    <property type="entry name" value="RNase_H_like"/>
    <property type="match status" value="1"/>
</dbReference>
<dbReference type="InterPro" id="IPR053151">
    <property type="entry name" value="RNase_H-like"/>
</dbReference>
<evidence type="ECO:0000259" key="2">
    <source>
        <dbReference type="Pfam" id="PF13456"/>
    </source>
</evidence>
<feature type="domain" description="RNase H type-1" evidence="2">
    <location>
        <begin position="61"/>
        <end position="107"/>
    </location>
</feature>
<dbReference type="InterPro" id="IPR002156">
    <property type="entry name" value="RNaseH_domain"/>
</dbReference>
<dbReference type="PANTHER" id="PTHR47723">
    <property type="entry name" value="OS05G0353850 PROTEIN"/>
    <property type="match status" value="1"/>
</dbReference>
<name>A0ABR0P446_GOSAR</name>
<evidence type="ECO:0000313" key="3">
    <source>
        <dbReference type="EMBL" id="KAK5813149.1"/>
    </source>
</evidence>
<evidence type="ECO:0000313" key="4">
    <source>
        <dbReference type="Proteomes" id="UP001358586"/>
    </source>
</evidence>
<comment type="caution">
    <text evidence="3">The sequence shown here is derived from an EMBL/GenBank/DDBJ whole genome shotgun (WGS) entry which is preliminary data.</text>
</comment>
<dbReference type="InterPro" id="IPR036397">
    <property type="entry name" value="RNaseH_sf"/>
</dbReference>
<accession>A0ABR0P446</accession>
<keyword evidence="4" id="KW-1185">Reference proteome</keyword>
<proteinExistence type="predicted"/>
<dbReference type="EMBL" id="JARKNE010000008">
    <property type="protein sequence ID" value="KAK5813149.1"/>
    <property type="molecule type" value="Genomic_DNA"/>
</dbReference>
<dbReference type="InterPro" id="IPR044730">
    <property type="entry name" value="RNase_H-like_dom_plant"/>
</dbReference>
<organism evidence="3 4">
    <name type="scientific">Gossypium arboreum</name>
    <name type="common">Tree cotton</name>
    <name type="synonym">Gossypium nanking</name>
    <dbReference type="NCBI Taxonomy" id="29729"/>
    <lineage>
        <taxon>Eukaryota</taxon>
        <taxon>Viridiplantae</taxon>
        <taxon>Streptophyta</taxon>
        <taxon>Embryophyta</taxon>
        <taxon>Tracheophyta</taxon>
        <taxon>Spermatophyta</taxon>
        <taxon>Magnoliopsida</taxon>
        <taxon>eudicotyledons</taxon>
        <taxon>Gunneridae</taxon>
        <taxon>Pentapetalae</taxon>
        <taxon>rosids</taxon>
        <taxon>malvids</taxon>
        <taxon>Malvales</taxon>
        <taxon>Malvaceae</taxon>
        <taxon>Malvoideae</taxon>
        <taxon>Gossypium</taxon>
    </lineage>
</organism>
<evidence type="ECO:0000256" key="1">
    <source>
        <dbReference type="SAM" id="MobiDB-lite"/>
    </source>
</evidence>
<protein>
    <recommendedName>
        <fullName evidence="2">RNase H type-1 domain-containing protein</fullName>
    </recommendedName>
</protein>